<dbReference type="Proteomes" id="UP000243719">
    <property type="component" value="Unassembled WGS sequence"/>
</dbReference>
<keyword evidence="2" id="KW-1185">Reference proteome</keyword>
<dbReference type="STRING" id="1770053.SAMN05216551_109147"/>
<evidence type="ECO:0000313" key="2">
    <source>
        <dbReference type="Proteomes" id="UP000243719"/>
    </source>
</evidence>
<evidence type="ECO:0000313" key="1">
    <source>
        <dbReference type="EMBL" id="SDV49800.1"/>
    </source>
</evidence>
<proteinExistence type="predicted"/>
<organism evidence="1 2">
    <name type="scientific">Chitinasiproducens palmae</name>
    <dbReference type="NCBI Taxonomy" id="1770053"/>
    <lineage>
        <taxon>Bacteria</taxon>
        <taxon>Pseudomonadati</taxon>
        <taxon>Pseudomonadota</taxon>
        <taxon>Betaproteobacteria</taxon>
        <taxon>Burkholderiales</taxon>
        <taxon>Burkholderiaceae</taxon>
        <taxon>Chitinasiproducens</taxon>
    </lineage>
</organism>
<protein>
    <submittedName>
        <fullName evidence="1">Recombination enhancement, RecA-dependent nuclease</fullName>
    </submittedName>
</protein>
<gene>
    <name evidence="1" type="ORF">SAMN05216551_109147</name>
</gene>
<dbReference type="Pfam" id="PF16786">
    <property type="entry name" value="RecA_dep_nuc"/>
    <property type="match status" value="1"/>
</dbReference>
<reference evidence="2" key="1">
    <citation type="submission" date="2016-09" db="EMBL/GenBank/DDBJ databases">
        <authorList>
            <person name="Varghese N."/>
            <person name="Submissions S."/>
        </authorList>
    </citation>
    <scope>NUCLEOTIDE SEQUENCE [LARGE SCALE GENOMIC DNA]</scope>
    <source>
        <strain evidence="2">JS23</strain>
    </source>
</reference>
<name>A0A1H2PS71_9BURK</name>
<dbReference type="EMBL" id="FNLO01000009">
    <property type="protein sequence ID" value="SDV49800.1"/>
    <property type="molecule type" value="Genomic_DNA"/>
</dbReference>
<dbReference type="InterPro" id="IPR031875">
    <property type="entry name" value="RecA_dep_nuc"/>
</dbReference>
<accession>A0A1H2PS71</accession>
<dbReference type="AlphaFoldDB" id="A0A1H2PS71"/>
<dbReference type="Gene3D" id="3.30.40.190">
    <property type="match status" value="1"/>
</dbReference>
<sequence>MDAVARLGCIVCRNLGFLDSPAELHHPRFLAGGAQRSSHMDVIPLCPTHHRLGGLGVALHAGRQSFEAAYGSEAELLAQVRALLA</sequence>